<dbReference type="EMBL" id="AJZD02000344">
    <property type="protein sequence ID" value="OEF85394.1"/>
    <property type="molecule type" value="Genomic_DNA"/>
</dbReference>
<evidence type="ECO:0000313" key="2">
    <source>
        <dbReference type="EMBL" id="OEF85394.1"/>
    </source>
</evidence>
<proteinExistence type="predicted"/>
<dbReference type="Pfam" id="PF01526">
    <property type="entry name" value="DDE_Tnp_Tn3"/>
    <property type="match status" value="1"/>
</dbReference>
<evidence type="ECO:0000313" key="3">
    <source>
        <dbReference type="Proteomes" id="UP000094802"/>
    </source>
</evidence>
<accession>A0A1E5FBD8</accession>
<dbReference type="GO" id="GO:0004803">
    <property type="term" value="F:transposase activity"/>
    <property type="evidence" value="ECO:0007669"/>
    <property type="project" value="InterPro"/>
</dbReference>
<sequence>MDPATTLQNLVSKLDSTYRAVAQRFHLNPDITIEDERLKLTPLEKDEEPPSLEQLRKLFSKRLPRIELPELILEVANRTHFTEALTHISEKSARADDIDISLCAVLMAEACNTGFEPLIQPDVRALKRDRLSWVSQKLHSR</sequence>
<dbReference type="RefSeq" id="WP_019820844.1">
    <property type="nucleotide sequence ID" value="NZ_AJZD02000344.1"/>
</dbReference>
<reference evidence="2 3" key="1">
    <citation type="journal article" date="2012" name="Science">
        <title>Ecological populations of bacteria act as socially cohesive units of antibiotic production and resistance.</title>
        <authorList>
            <person name="Cordero O.X."/>
            <person name="Wildschutte H."/>
            <person name="Kirkup B."/>
            <person name="Proehl S."/>
            <person name="Ngo L."/>
            <person name="Hussain F."/>
            <person name="Le Roux F."/>
            <person name="Mincer T."/>
            <person name="Polz M.F."/>
        </authorList>
    </citation>
    <scope>NUCLEOTIDE SEQUENCE [LARGE SCALE GENOMIC DNA]</scope>
    <source>
        <strain evidence="2 3">12E03</strain>
    </source>
</reference>
<gene>
    <name evidence="2" type="ORF">A142_01845</name>
</gene>
<dbReference type="AlphaFoldDB" id="A0A1E5FBD8"/>
<dbReference type="GO" id="GO:0006313">
    <property type="term" value="P:DNA transposition"/>
    <property type="evidence" value="ECO:0007669"/>
    <property type="project" value="InterPro"/>
</dbReference>
<dbReference type="Proteomes" id="UP000094802">
    <property type="component" value="Unassembled WGS sequence"/>
</dbReference>
<feature type="domain" description="Tn3 transposase DDE" evidence="1">
    <location>
        <begin position="70"/>
        <end position="138"/>
    </location>
</feature>
<protein>
    <recommendedName>
        <fullName evidence="1">Tn3 transposase DDE domain-containing protein</fullName>
    </recommendedName>
</protein>
<name>A0A1E5FBD8_VIBSP</name>
<comment type="caution">
    <text evidence="2">The sequence shown here is derived from an EMBL/GenBank/DDBJ whole genome shotgun (WGS) entry which is preliminary data.</text>
</comment>
<organism evidence="2 3">
    <name type="scientific">Vibrio splendidus 12E03</name>
    <dbReference type="NCBI Taxonomy" id="1191305"/>
    <lineage>
        <taxon>Bacteria</taxon>
        <taxon>Pseudomonadati</taxon>
        <taxon>Pseudomonadota</taxon>
        <taxon>Gammaproteobacteria</taxon>
        <taxon>Vibrionales</taxon>
        <taxon>Vibrionaceae</taxon>
        <taxon>Vibrio</taxon>
    </lineage>
</organism>
<dbReference type="InterPro" id="IPR002513">
    <property type="entry name" value="Tn3_Tnp_DDE_dom"/>
</dbReference>
<evidence type="ECO:0000259" key="1">
    <source>
        <dbReference type="Pfam" id="PF01526"/>
    </source>
</evidence>